<feature type="transmembrane region" description="Helical" evidence="6">
    <location>
        <begin position="122"/>
        <end position="145"/>
    </location>
</feature>
<feature type="transmembrane region" description="Helical" evidence="6">
    <location>
        <begin position="157"/>
        <end position="174"/>
    </location>
</feature>
<comment type="caution">
    <text evidence="8">The sequence shown here is derived from an EMBL/GenBank/DDBJ whole genome shotgun (WGS) entry which is preliminary data.</text>
</comment>
<dbReference type="InterPro" id="IPR051987">
    <property type="entry name" value="Sigma-2_receptor-like"/>
</dbReference>
<protein>
    <recommendedName>
        <fullName evidence="7">EXPERA domain-containing protein</fullName>
    </recommendedName>
</protein>
<name>A0A0K9P9W2_ZOSMR</name>
<dbReference type="PROSITE" id="PS51751">
    <property type="entry name" value="EXPERA"/>
    <property type="match status" value="1"/>
</dbReference>
<dbReference type="GO" id="GO:0005783">
    <property type="term" value="C:endoplasmic reticulum"/>
    <property type="evidence" value="ECO:0000318"/>
    <property type="project" value="GO_Central"/>
</dbReference>
<feature type="domain" description="EXPERA" evidence="7">
    <location>
        <begin position="33"/>
        <end position="173"/>
    </location>
</feature>
<dbReference type="PANTHER" id="PTHR31204:SF1">
    <property type="entry name" value="SIGMA INTRACELLULAR RECEPTOR 2"/>
    <property type="match status" value="1"/>
</dbReference>
<evidence type="ECO:0000256" key="6">
    <source>
        <dbReference type="SAM" id="Phobius"/>
    </source>
</evidence>
<keyword evidence="9" id="KW-1185">Reference proteome</keyword>
<dbReference type="Pfam" id="PF05241">
    <property type="entry name" value="EBP"/>
    <property type="match status" value="1"/>
</dbReference>
<dbReference type="STRING" id="29655.A0A0K9P9W2"/>
<feature type="transmembrane region" description="Helical" evidence="6">
    <location>
        <begin position="91"/>
        <end position="116"/>
    </location>
</feature>
<keyword evidence="2 5" id="KW-0812">Transmembrane</keyword>
<keyword evidence="4 5" id="KW-0472">Membrane</keyword>
<feature type="transmembrane region" description="Helical" evidence="6">
    <location>
        <begin position="29"/>
        <end position="52"/>
    </location>
</feature>
<dbReference type="InterPro" id="IPR033118">
    <property type="entry name" value="EXPERA"/>
</dbReference>
<dbReference type="AlphaFoldDB" id="A0A0K9P9W2"/>
<reference evidence="9" key="1">
    <citation type="journal article" date="2016" name="Nature">
        <title>The genome of the seagrass Zostera marina reveals angiosperm adaptation to the sea.</title>
        <authorList>
            <person name="Olsen J.L."/>
            <person name="Rouze P."/>
            <person name="Verhelst B."/>
            <person name="Lin Y.-C."/>
            <person name="Bayer T."/>
            <person name="Collen J."/>
            <person name="Dattolo E."/>
            <person name="De Paoli E."/>
            <person name="Dittami S."/>
            <person name="Maumus F."/>
            <person name="Michel G."/>
            <person name="Kersting A."/>
            <person name="Lauritano C."/>
            <person name="Lohaus R."/>
            <person name="Toepel M."/>
            <person name="Tonon T."/>
            <person name="Vanneste K."/>
            <person name="Amirebrahimi M."/>
            <person name="Brakel J."/>
            <person name="Bostroem C."/>
            <person name="Chovatia M."/>
            <person name="Grimwood J."/>
            <person name="Jenkins J.W."/>
            <person name="Jueterbock A."/>
            <person name="Mraz A."/>
            <person name="Stam W.T."/>
            <person name="Tice H."/>
            <person name="Bornberg-Bauer E."/>
            <person name="Green P.J."/>
            <person name="Pearson G.A."/>
            <person name="Procaccini G."/>
            <person name="Duarte C.M."/>
            <person name="Schmutz J."/>
            <person name="Reusch T.B.H."/>
            <person name="Van de Peer Y."/>
        </authorList>
    </citation>
    <scope>NUCLEOTIDE SEQUENCE [LARGE SCALE GENOMIC DNA]</scope>
    <source>
        <strain evidence="9">cv. Finnish</strain>
    </source>
</reference>
<accession>A0A0K9P9W2</accession>
<dbReference type="Proteomes" id="UP000036987">
    <property type="component" value="Unassembled WGS sequence"/>
</dbReference>
<evidence type="ECO:0000256" key="1">
    <source>
        <dbReference type="ARBA" id="ARBA00004141"/>
    </source>
</evidence>
<sequence length="199" mass="22204">MTYKDMICLSFSTKSKPKSPPMAAAQCSILRSIDLFLLLPIFVFMAIFIPLMDSQMCLPQSRDPIHPKLLTNLMAWYGEAYNDYLIVDRPFFLIGLAWVETFFIWPLSIFCCYGILTGKSWFQNACLMVGVSCCTSTTAIVAELMGSGKMSSEMYQIYVPASILILVVTIRGILPCCYCSFGIKNICGVSSNASRKKKA</sequence>
<dbReference type="GO" id="GO:0016020">
    <property type="term" value="C:membrane"/>
    <property type="evidence" value="ECO:0007669"/>
    <property type="project" value="UniProtKB-SubCell"/>
</dbReference>
<comment type="subcellular location">
    <subcellularLocation>
        <location evidence="1">Membrane</location>
        <topology evidence="1">Multi-pass membrane protein</topology>
    </subcellularLocation>
</comment>
<dbReference type="OrthoDB" id="433124at2759"/>
<evidence type="ECO:0000313" key="9">
    <source>
        <dbReference type="Proteomes" id="UP000036987"/>
    </source>
</evidence>
<proteinExistence type="predicted"/>
<evidence type="ECO:0000256" key="5">
    <source>
        <dbReference type="PROSITE-ProRule" id="PRU01087"/>
    </source>
</evidence>
<organism evidence="8 9">
    <name type="scientific">Zostera marina</name>
    <name type="common">Eelgrass</name>
    <dbReference type="NCBI Taxonomy" id="29655"/>
    <lineage>
        <taxon>Eukaryota</taxon>
        <taxon>Viridiplantae</taxon>
        <taxon>Streptophyta</taxon>
        <taxon>Embryophyta</taxon>
        <taxon>Tracheophyta</taxon>
        <taxon>Spermatophyta</taxon>
        <taxon>Magnoliopsida</taxon>
        <taxon>Liliopsida</taxon>
        <taxon>Zosteraceae</taxon>
        <taxon>Zostera</taxon>
    </lineage>
</organism>
<dbReference type="PANTHER" id="PTHR31204">
    <property type="entry name" value="SIGMA INTRACELLULAR RECEPTOR 2"/>
    <property type="match status" value="1"/>
</dbReference>
<dbReference type="EMBL" id="LFYR01001011">
    <property type="protein sequence ID" value="KMZ65754.1"/>
    <property type="molecule type" value="Genomic_DNA"/>
</dbReference>
<evidence type="ECO:0000256" key="2">
    <source>
        <dbReference type="ARBA" id="ARBA00022692"/>
    </source>
</evidence>
<keyword evidence="3 5" id="KW-1133">Transmembrane helix</keyword>
<evidence type="ECO:0000313" key="8">
    <source>
        <dbReference type="EMBL" id="KMZ65754.1"/>
    </source>
</evidence>
<evidence type="ECO:0000256" key="3">
    <source>
        <dbReference type="ARBA" id="ARBA00022989"/>
    </source>
</evidence>
<evidence type="ECO:0000256" key="4">
    <source>
        <dbReference type="ARBA" id="ARBA00023136"/>
    </source>
</evidence>
<gene>
    <name evidence="8" type="ORF">ZOSMA_30G00350</name>
</gene>
<dbReference type="OMA" id="FWHICIN"/>
<evidence type="ECO:0000259" key="7">
    <source>
        <dbReference type="PROSITE" id="PS51751"/>
    </source>
</evidence>